<keyword evidence="4" id="KW-1185">Reference proteome</keyword>
<accession>A0A7K1LBD7</accession>
<evidence type="ECO:0000256" key="2">
    <source>
        <dbReference type="SAM" id="Phobius"/>
    </source>
</evidence>
<protein>
    <submittedName>
        <fullName evidence="3">Uncharacterized protein</fullName>
    </submittedName>
</protein>
<evidence type="ECO:0000313" key="4">
    <source>
        <dbReference type="Proteomes" id="UP000432015"/>
    </source>
</evidence>
<organism evidence="3 4">
    <name type="scientific">Actinomadura litoris</name>
    <dbReference type="NCBI Taxonomy" id="2678616"/>
    <lineage>
        <taxon>Bacteria</taxon>
        <taxon>Bacillati</taxon>
        <taxon>Actinomycetota</taxon>
        <taxon>Actinomycetes</taxon>
        <taxon>Streptosporangiales</taxon>
        <taxon>Thermomonosporaceae</taxon>
        <taxon>Actinomadura</taxon>
    </lineage>
</organism>
<evidence type="ECO:0000256" key="1">
    <source>
        <dbReference type="SAM" id="MobiDB-lite"/>
    </source>
</evidence>
<keyword evidence="2" id="KW-0812">Transmembrane</keyword>
<proteinExistence type="predicted"/>
<keyword evidence="2" id="KW-1133">Transmembrane helix</keyword>
<dbReference type="AlphaFoldDB" id="A0A7K1LBD7"/>
<feature type="transmembrane region" description="Helical" evidence="2">
    <location>
        <begin position="61"/>
        <end position="80"/>
    </location>
</feature>
<name>A0A7K1LBD7_9ACTN</name>
<dbReference type="RefSeq" id="WP_156220806.1">
    <property type="nucleotide sequence ID" value="NZ_WOFH01000015.1"/>
</dbReference>
<feature type="compositionally biased region" description="Pro residues" evidence="1">
    <location>
        <begin position="15"/>
        <end position="26"/>
    </location>
</feature>
<sequence length="84" mass="8371">MNPFQNDSISGTPNAAPPDHAPPPEPPDGRFIPCKALLAGSCTSGGLGVMVLVLQIPQIGIAVGSGLAAAGLIFTIITGGKDLH</sequence>
<dbReference type="Proteomes" id="UP000432015">
    <property type="component" value="Unassembled WGS sequence"/>
</dbReference>
<keyword evidence="2" id="KW-0472">Membrane</keyword>
<comment type="caution">
    <text evidence="3">The sequence shown here is derived from an EMBL/GenBank/DDBJ whole genome shotgun (WGS) entry which is preliminary data.</text>
</comment>
<evidence type="ECO:0000313" key="3">
    <source>
        <dbReference type="EMBL" id="MUN41633.1"/>
    </source>
</evidence>
<feature type="compositionally biased region" description="Polar residues" evidence="1">
    <location>
        <begin position="1"/>
        <end position="12"/>
    </location>
</feature>
<gene>
    <name evidence="3" type="ORF">GNZ18_34350</name>
</gene>
<dbReference type="EMBL" id="WOFH01000015">
    <property type="protein sequence ID" value="MUN41633.1"/>
    <property type="molecule type" value="Genomic_DNA"/>
</dbReference>
<reference evidence="3 4" key="1">
    <citation type="submission" date="2019-11" db="EMBL/GenBank/DDBJ databases">
        <authorList>
            <person name="Cao P."/>
        </authorList>
    </citation>
    <scope>NUCLEOTIDE SEQUENCE [LARGE SCALE GENOMIC DNA]</scope>
    <source>
        <strain evidence="3 4">NEAU-AAG5</strain>
    </source>
</reference>
<feature type="region of interest" description="Disordered" evidence="1">
    <location>
        <begin position="1"/>
        <end position="29"/>
    </location>
</feature>